<dbReference type="Gene3D" id="3.30.70.3040">
    <property type="match status" value="1"/>
</dbReference>
<keyword evidence="7 11" id="KW-1133">Transmembrane helix</keyword>
<keyword evidence="6 11" id="KW-0812">Transmembrane</keyword>
<evidence type="ECO:0000313" key="15">
    <source>
        <dbReference type="Proteomes" id="UP000051679"/>
    </source>
</evidence>
<dbReference type="OrthoDB" id="9812531at2"/>
<comment type="function">
    <text evidence="10">Part of the ABC transporter FtsEX involved in asymmetric cellular division facilitating the initiation of sporulation.</text>
</comment>
<dbReference type="PANTHER" id="PTHR47755">
    <property type="entry name" value="CELL DIVISION PROTEIN FTSX"/>
    <property type="match status" value="1"/>
</dbReference>
<keyword evidence="5 10" id="KW-0132">Cell division</keyword>
<evidence type="ECO:0000256" key="5">
    <source>
        <dbReference type="ARBA" id="ARBA00022618"/>
    </source>
</evidence>
<dbReference type="GO" id="GO:0005886">
    <property type="term" value="C:plasma membrane"/>
    <property type="evidence" value="ECO:0007669"/>
    <property type="project" value="UniProtKB-SubCell"/>
</dbReference>
<reference evidence="14 15" key="1">
    <citation type="journal article" date="2015" name="Genome Announc.">
        <title>Expanding the biotechnology potential of lactobacilli through comparative genomics of 213 strains and associated genera.</title>
        <authorList>
            <person name="Sun Z."/>
            <person name="Harris H.M."/>
            <person name="McCann A."/>
            <person name="Guo C."/>
            <person name="Argimon S."/>
            <person name="Zhang W."/>
            <person name="Yang X."/>
            <person name="Jeffery I.B."/>
            <person name="Cooney J.C."/>
            <person name="Kagawa T.F."/>
            <person name="Liu W."/>
            <person name="Song Y."/>
            <person name="Salvetti E."/>
            <person name="Wrobel A."/>
            <person name="Rasinkangas P."/>
            <person name="Parkhill J."/>
            <person name="Rea M.C."/>
            <person name="O'Sullivan O."/>
            <person name="Ritari J."/>
            <person name="Douillard F.P."/>
            <person name="Paul Ross R."/>
            <person name="Yang R."/>
            <person name="Briner A.E."/>
            <person name="Felis G.E."/>
            <person name="de Vos W.M."/>
            <person name="Barrangou R."/>
            <person name="Klaenhammer T.R."/>
            <person name="Caufield P.W."/>
            <person name="Cui Y."/>
            <person name="Zhang H."/>
            <person name="O'Toole P.W."/>
        </authorList>
    </citation>
    <scope>NUCLEOTIDE SEQUENCE [LARGE SCALE GENOMIC DNA]</scope>
    <source>
        <strain evidence="14 15">DSM 20505</strain>
    </source>
</reference>
<dbReference type="InterPro" id="IPR004513">
    <property type="entry name" value="FtsX"/>
</dbReference>
<feature type="transmembrane region" description="Helical" evidence="11">
    <location>
        <begin position="265"/>
        <end position="287"/>
    </location>
</feature>
<dbReference type="InterPro" id="IPR040690">
    <property type="entry name" value="FtsX_ECD"/>
</dbReference>
<feature type="transmembrane region" description="Helical" evidence="11">
    <location>
        <begin position="223"/>
        <end position="245"/>
    </location>
</feature>
<keyword evidence="4 10" id="KW-1003">Cell membrane</keyword>
<name>A0A0R1ZXA6_9LACO</name>
<evidence type="ECO:0000313" key="14">
    <source>
        <dbReference type="EMBL" id="KRM55548.1"/>
    </source>
</evidence>
<evidence type="ECO:0000256" key="6">
    <source>
        <dbReference type="ARBA" id="ARBA00022692"/>
    </source>
</evidence>
<proteinExistence type="inferred from homology"/>
<dbReference type="Proteomes" id="UP000051679">
    <property type="component" value="Unassembled WGS sequence"/>
</dbReference>
<dbReference type="PIRSF" id="PIRSF003097">
    <property type="entry name" value="FtsX"/>
    <property type="match status" value="1"/>
</dbReference>
<evidence type="ECO:0000256" key="11">
    <source>
        <dbReference type="SAM" id="Phobius"/>
    </source>
</evidence>
<feature type="transmembrane region" description="Helical" evidence="11">
    <location>
        <begin position="21"/>
        <end position="46"/>
    </location>
</feature>
<accession>A0A0R1ZXA6</accession>
<evidence type="ECO:0000259" key="12">
    <source>
        <dbReference type="Pfam" id="PF02687"/>
    </source>
</evidence>
<dbReference type="RefSeq" id="WP_054679774.1">
    <property type="nucleotide sequence ID" value="NZ_AYYO01000019.1"/>
</dbReference>
<keyword evidence="8 10" id="KW-0472">Membrane</keyword>
<feature type="domain" description="ABC3 transporter permease C-terminal" evidence="12">
    <location>
        <begin position="174"/>
        <end position="292"/>
    </location>
</feature>
<feature type="transmembrane region" description="Helical" evidence="11">
    <location>
        <begin position="170"/>
        <end position="190"/>
    </location>
</feature>
<organism evidence="14 15">
    <name type="scientific">Lacticaseibacillus sharpeae JCM 1186 = DSM 20505</name>
    <dbReference type="NCBI Taxonomy" id="1291052"/>
    <lineage>
        <taxon>Bacteria</taxon>
        <taxon>Bacillati</taxon>
        <taxon>Bacillota</taxon>
        <taxon>Bacilli</taxon>
        <taxon>Lactobacillales</taxon>
        <taxon>Lactobacillaceae</taxon>
        <taxon>Lacticaseibacillus</taxon>
    </lineage>
</organism>
<dbReference type="GO" id="GO:0051301">
    <property type="term" value="P:cell division"/>
    <property type="evidence" value="ECO:0007669"/>
    <property type="project" value="UniProtKB-KW"/>
</dbReference>
<dbReference type="AlphaFoldDB" id="A0A0R1ZXA6"/>
<comment type="caution">
    <text evidence="14">The sequence shown here is derived from an EMBL/GenBank/DDBJ whole genome shotgun (WGS) entry which is preliminary data.</text>
</comment>
<keyword evidence="15" id="KW-1185">Reference proteome</keyword>
<keyword evidence="9 10" id="KW-0131">Cell cycle</keyword>
<dbReference type="InterPro" id="IPR003838">
    <property type="entry name" value="ABC3_permease_C"/>
</dbReference>
<dbReference type="Pfam" id="PF18075">
    <property type="entry name" value="FtsX_ECD"/>
    <property type="match status" value="1"/>
</dbReference>
<comment type="subcellular location">
    <subcellularLocation>
        <location evidence="1">Cell membrane</location>
        <topology evidence="1">Multi-pass membrane protein</topology>
    </subcellularLocation>
</comment>
<sequence length="295" mass="32782">MKTEVIKRHVGDSLKSLRRNGWMSVAAVSAVTVTLLLVGIFMAILFNGNRISHQVENDVQVRVYIDRNVNKTKKAALRKKLTKMKNVTKVSYRSKSTELNTIVSGYGSQWNMFKGDENPLNDVFIVETTSPDSTMAIAKKAQKLDNVSDASYGGKTARKLFTYIDGVRNWGFGFTVLLLLLAVFLISNTIRITILSRRDEIGVMRLVGATNSYIRWPFLLEGAWTGLLGSIVPMVFVDIAYHVVHGSMDISEASNGFSLYPVMPFLLWLDLLLAVVGIVIGAVGAVVSMRRFLKI</sequence>
<dbReference type="Pfam" id="PF02687">
    <property type="entry name" value="FtsX"/>
    <property type="match status" value="1"/>
</dbReference>
<evidence type="ECO:0000256" key="10">
    <source>
        <dbReference type="PIRNR" id="PIRNR003097"/>
    </source>
</evidence>
<evidence type="ECO:0000256" key="1">
    <source>
        <dbReference type="ARBA" id="ARBA00004651"/>
    </source>
</evidence>
<dbReference type="InterPro" id="IPR058204">
    <property type="entry name" value="FtsX_firmicutes-type"/>
</dbReference>
<dbReference type="EMBL" id="AYYO01000019">
    <property type="protein sequence ID" value="KRM55548.1"/>
    <property type="molecule type" value="Genomic_DNA"/>
</dbReference>
<evidence type="ECO:0000256" key="3">
    <source>
        <dbReference type="ARBA" id="ARBA00021907"/>
    </source>
</evidence>
<comment type="similarity">
    <text evidence="2 10">Belongs to the ABC-4 integral membrane protein family. FtsX subfamily.</text>
</comment>
<evidence type="ECO:0000256" key="7">
    <source>
        <dbReference type="ARBA" id="ARBA00022989"/>
    </source>
</evidence>
<dbReference type="PATRIC" id="fig|1291052.5.peg.1284"/>
<evidence type="ECO:0000259" key="13">
    <source>
        <dbReference type="Pfam" id="PF18075"/>
    </source>
</evidence>
<protein>
    <recommendedName>
        <fullName evidence="3 10">Cell division protein FtsX</fullName>
    </recommendedName>
</protein>
<gene>
    <name evidence="14" type="ORF">FC18_GL001266</name>
</gene>
<evidence type="ECO:0000256" key="8">
    <source>
        <dbReference type="ARBA" id="ARBA00023136"/>
    </source>
</evidence>
<evidence type="ECO:0000256" key="9">
    <source>
        <dbReference type="ARBA" id="ARBA00023306"/>
    </source>
</evidence>
<dbReference type="NCBIfam" id="NF038347">
    <property type="entry name" value="FtsX_Gpos"/>
    <property type="match status" value="1"/>
</dbReference>
<evidence type="ECO:0000256" key="4">
    <source>
        <dbReference type="ARBA" id="ARBA00022475"/>
    </source>
</evidence>
<dbReference type="PANTHER" id="PTHR47755:SF1">
    <property type="entry name" value="CELL DIVISION PROTEIN FTSX"/>
    <property type="match status" value="1"/>
</dbReference>
<feature type="domain" description="FtsX extracellular" evidence="13">
    <location>
        <begin position="59"/>
        <end position="148"/>
    </location>
</feature>
<evidence type="ECO:0000256" key="2">
    <source>
        <dbReference type="ARBA" id="ARBA00007379"/>
    </source>
</evidence>
<dbReference type="STRING" id="1291052.FC18_GL001266"/>